<evidence type="ECO:0000259" key="3">
    <source>
        <dbReference type="Pfam" id="PF12146"/>
    </source>
</evidence>
<evidence type="ECO:0000256" key="2">
    <source>
        <dbReference type="SAM" id="SignalP"/>
    </source>
</evidence>
<feature type="signal peptide" evidence="2">
    <location>
        <begin position="1"/>
        <end position="44"/>
    </location>
</feature>
<protein>
    <submittedName>
        <fullName evidence="4">Dipeptidyl peptidase IV-related protein</fullName>
    </submittedName>
</protein>
<reference evidence="4" key="1">
    <citation type="submission" date="2020-02" db="EMBL/GenBank/DDBJ databases">
        <authorList>
            <person name="Meier V. D."/>
        </authorList>
    </citation>
    <scope>NUCLEOTIDE SEQUENCE</scope>
    <source>
        <strain evidence="4">AVDCRST_MAG77</strain>
    </source>
</reference>
<keyword evidence="1" id="KW-0378">Hydrolase</keyword>
<evidence type="ECO:0000313" key="4">
    <source>
        <dbReference type="EMBL" id="CAA9217189.1"/>
    </source>
</evidence>
<sequence>MIRHSAAREAPQVPRRLAAHAALRLAMSLAAGALLAACSLSNQAHPAAQPPAGTGAGAGVRPADVAVQPTVVVPAPATAAAPTVTVAPLPTALPTVAPTPTAQPPHPLSIAAARSRDYPGSDMMVEQTLAPGANYDRFIVSYRTDGLKNFALLTIPRGAKPPTGWPVIVFNHGFIAPAQYRTTERYIAYTDAFSRNGYMLLRPDYRGHGSSEGQARGGYGNDDYVTDVLNGFNSVRRHPDADPNRMAMWGHSMGGYITLRSMVISPEVKAGVIWGGVVGSYPDLLFNWGNRNPLAALTATPTTTQPGPWRTQLLRYYGTPEQNPGFWASISANTYLRDLSGPVQLHHGTVDTSVPVQMSINLDRQIREVGGHVELFTYAGDDHDVSRNLSVALNRSVAFFDAHVKNRST</sequence>
<proteinExistence type="predicted"/>
<dbReference type="GO" id="GO:0004806">
    <property type="term" value="F:triacylglycerol lipase activity"/>
    <property type="evidence" value="ECO:0007669"/>
    <property type="project" value="InterPro"/>
</dbReference>
<dbReference type="PANTHER" id="PTHR22946">
    <property type="entry name" value="DIENELACTONE HYDROLASE DOMAIN-CONTAINING PROTEIN-RELATED"/>
    <property type="match status" value="1"/>
</dbReference>
<dbReference type="GO" id="GO:0016042">
    <property type="term" value="P:lipid catabolic process"/>
    <property type="evidence" value="ECO:0007669"/>
    <property type="project" value="InterPro"/>
</dbReference>
<gene>
    <name evidence="4" type="ORF">AVDCRST_MAG77-525</name>
</gene>
<keyword evidence="2" id="KW-0732">Signal</keyword>
<name>A0A6J4H7N6_9CHLR</name>
<accession>A0A6J4H7N6</accession>
<dbReference type="Pfam" id="PF12146">
    <property type="entry name" value="Hydrolase_4"/>
    <property type="match status" value="1"/>
</dbReference>
<dbReference type="Gene3D" id="3.40.50.1820">
    <property type="entry name" value="alpha/beta hydrolase"/>
    <property type="match status" value="1"/>
</dbReference>
<feature type="chain" id="PRO_5026972587" evidence="2">
    <location>
        <begin position="45"/>
        <end position="409"/>
    </location>
</feature>
<evidence type="ECO:0000256" key="1">
    <source>
        <dbReference type="ARBA" id="ARBA00022801"/>
    </source>
</evidence>
<dbReference type="AlphaFoldDB" id="A0A6J4H7N6"/>
<dbReference type="InterPro" id="IPR029058">
    <property type="entry name" value="AB_hydrolase_fold"/>
</dbReference>
<dbReference type="InterPro" id="IPR050261">
    <property type="entry name" value="FrsA_esterase"/>
</dbReference>
<dbReference type="InterPro" id="IPR022742">
    <property type="entry name" value="Hydrolase_4"/>
</dbReference>
<dbReference type="EMBL" id="CADCTC010000018">
    <property type="protein sequence ID" value="CAA9217189.1"/>
    <property type="molecule type" value="Genomic_DNA"/>
</dbReference>
<dbReference type="SUPFAM" id="SSF53474">
    <property type="entry name" value="alpha/beta-Hydrolases"/>
    <property type="match status" value="1"/>
</dbReference>
<organism evidence="4">
    <name type="scientific">uncultured Chloroflexota bacterium</name>
    <dbReference type="NCBI Taxonomy" id="166587"/>
    <lineage>
        <taxon>Bacteria</taxon>
        <taxon>Bacillati</taxon>
        <taxon>Chloroflexota</taxon>
        <taxon>environmental samples</taxon>
    </lineage>
</organism>
<feature type="domain" description="Serine aminopeptidase S33" evidence="3">
    <location>
        <begin position="167"/>
        <end position="278"/>
    </location>
</feature>
<dbReference type="PANTHER" id="PTHR22946:SF9">
    <property type="entry name" value="POLYKETIDE TRANSFERASE AF380"/>
    <property type="match status" value="1"/>
</dbReference>